<evidence type="ECO:0000313" key="12">
    <source>
        <dbReference type="Proteomes" id="UP000663879"/>
    </source>
</evidence>
<dbReference type="Pfam" id="PF00571">
    <property type="entry name" value="CBS"/>
    <property type="match status" value="2"/>
</dbReference>
<evidence type="ECO:0000256" key="7">
    <source>
        <dbReference type="ARBA" id="ARBA00023214"/>
    </source>
</evidence>
<keyword evidence="5 9" id="KW-0406">Ion transport</keyword>
<feature type="transmembrane region" description="Helical" evidence="9">
    <location>
        <begin position="591"/>
        <end position="612"/>
    </location>
</feature>
<organism evidence="11 12">
    <name type="scientific">Brachionus calyciflorus</name>
    <dbReference type="NCBI Taxonomy" id="104777"/>
    <lineage>
        <taxon>Eukaryota</taxon>
        <taxon>Metazoa</taxon>
        <taxon>Spiralia</taxon>
        <taxon>Gnathifera</taxon>
        <taxon>Rotifera</taxon>
        <taxon>Eurotatoria</taxon>
        <taxon>Monogononta</taxon>
        <taxon>Pseudotrocha</taxon>
        <taxon>Ploima</taxon>
        <taxon>Brachionidae</taxon>
        <taxon>Brachionus</taxon>
    </lineage>
</organism>
<keyword evidence="4 9" id="KW-1133">Transmembrane helix</keyword>
<gene>
    <name evidence="11" type="ORF">OXX778_LOCUS197</name>
</gene>
<dbReference type="GO" id="GO:0005247">
    <property type="term" value="F:voltage-gated chloride channel activity"/>
    <property type="evidence" value="ECO:0007669"/>
    <property type="project" value="TreeGrafter"/>
</dbReference>
<feature type="domain" description="CBS" evidence="10">
    <location>
        <begin position="751"/>
        <end position="817"/>
    </location>
</feature>
<dbReference type="InterPro" id="IPR000644">
    <property type="entry name" value="CBS_dom"/>
</dbReference>
<dbReference type="EMBL" id="CAJNOC010000009">
    <property type="protein sequence ID" value="CAF0704872.1"/>
    <property type="molecule type" value="Genomic_DNA"/>
</dbReference>
<keyword evidence="12" id="KW-1185">Reference proteome</keyword>
<dbReference type="InterPro" id="IPR046342">
    <property type="entry name" value="CBS_dom_sf"/>
</dbReference>
<dbReference type="GO" id="GO:0005886">
    <property type="term" value="C:plasma membrane"/>
    <property type="evidence" value="ECO:0007669"/>
    <property type="project" value="TreeGrafter"/>
</dbReference>
<dbReference type="PRINTS" id="PR00762">
    <property type="entry name" value="CLCHANNEL"/>
</dbReference>
<dbReference type="Proteomes" id="UP000663879">
    <property type="component" value="Unassembled WGS sequence"/>
</dbReference>
<dbReference type="Pfam" id="PF00654">
    <property type="entry name" value="Voltage_CLC"/>
    <property type="match status" value="1"/>
</dbReference>
<feature type="transmembrane region" description="Helical" evidence="9">
    <location>
        <begin position="407"/>
        <end position="431"/>
    </location>
</feature>
<evidence type="ECO:0000256" key="8">
    <source>
        <dbReference type="PROSITE-ProRule" id="PRU00703"/>
    </source>
</evidence>
<comment type="caution">
    <text evidence="11">The sequence shown here is derived from an EMBL/GenBank/DDBJ whole genome shotgun (WGS) entry which is preliminary data.</text>
</comment>
<evidence type="ECO:0000256" key="4">
    <source>
        <dbReference type="ARBA" id="ARBA00022989"/>
    </source>
</evidence>
<evidence type="ECO:0000256" key="5">
    <source>
        <dbReference type="ARBA" id="ARBA00023065"/>
    </source>
</evidence>
<dbReference type="SUPFAM" id="SSF54631">
    <property type="entry name" value="CBS-domain pair"/>
    <property type="match status" value="1"/>
</dbReference>
<dbReference type="GO" id="GO:0005769">
    <property type="term" value="C:early endosome"/>
    <property type="evidence" value="ECO:0007669"/>
    <property type="project" value="TreeGrafter"/>
</dbReference>
<evidence type="ECO:0000313" key="11">
    <source>
        <dbReference type="EMBL" id="CAF0704872.1"/>
    </source>
</evidence>
<feature type="transmembrane region" description="Helical" evidence="9">
    <location>
        <begin position="666"/>
        <end position="691"/>
    </location>
</feature>
<dbReference type="GO" id="GO:0005794">
    <property type="term" value="C:Golgi apparatus"/>
    <property type="evidence" value="ECO:0007669"/>
    <property type="project" value="TreeGrafter"/>
</dbReference>
<evidence type="ECO:0000256" key="9">
    <source>
        <dbReference type="RuleBase" id="RU361221"/>
    </source>
</evidence>
<comment type="subcellular location">
    <subcellularLocation>
        <location evidence="1">Endosome membrane</location>
        <topology evidence="1">Multi-pass membrane protein</topology>
    </subcellularLocation>
    <subcellularLocation>
        <location evidence="9">Membrane</location>
        <topology evidence="9">Multi-pass membrane protein</topology>
    </subcellularLocation>
</comment>
<evidence type="ECO:0000256" key="3">
    <source>
        <dbReference type="ARBA" id="ARBA00022692"/>
    </source>
</evidence>
<reference evidence="11" key="1">
    <citation type="submission" date="2021-02" db="EMBL/GenBank/DDBJ databases">
        <authorList>
            <person name="Nowell W R."/>
        </authorList>
    </citation>
    <scope>NUCLEOTIDE SEQUENCE</scope>
    <source>
        <strain evidence="11">Ploen Becks lab</strain>
    </source>
</reference>
<dbReference type="FunFam" id="1.10.3080.10:FF:000011">
    <property type="entry name" value="Chloride channel protein"/>
    <property type="match status" value="1"/>
</dbReference>
<feature type="transmembrane region" description="Helical" evidence="9">
    <location>
        <begin position="351"/>
        <end position="373"/>
    </location>
</feature>
<feature type="transmembrane region" description="Helical" evidence="9">
    <location>
        <begin position="305"/>
        <end position="330"/>
    </location>
</feature>
<dbReference type="GO" id="GO:0008021">
    <property type="term" value="C:synaptic vesicle"/>
    <property type="evidence" value="ECO:0007669"/>
    <property type="project" value="TreeGrafter"/>
</dbReference>
<keyword evidence="7 9" id="KW-0868">Chloride</keyword>
<dbReference type="Gene3D" id="1.10.3080.10">
    <property type="entry name" value="Clc chloride channel"/>
    <property type="match status" value="1"/>
</dbReference>
<dbReference type="PANTHER" id="PTHR45711:SF6">
    <property type="entry name" value="CHLORIDE CHANNEL PROTEIN"/>
    <property type="match status" value="1"/>
</dbReference>
<dbReference type="SUPFAM" id="SSF81340">
    <property type="entry name" value="Clc chloride channel"/>
    <property type="match status" value="1"/>
</dbReference>
<feature type="transmembrane region" description="Helical" evidence="9">
    <location>
        <begin position="379"/>
        <end position="395"/>
    </location>
</feature>
<dbReference type="GO" id="GO:0010008">
    <property type="term" value="C:endosome membrane"/>
    <property type="evidence" value="ECO:0007669"/>
    <property type="project" value="UniProtKB-SubCell"/>
</dbReference>
<sequence>MSTNEKKSLLVSINNRNGNNYDTLNTITAPNNFPLHNNEDNLINMKKIKKKNENEEEKKFKQIDPINLDERRARGDLIQMYNIMNKLDRINLINESYHYFFQYMSSRHTRKQTTQFDENSDISFRQNHSFGLSMDDDMLEITTDARRDVSDLIDRSQGSKNLMDVPLVEDSSLRTHYDDFHTIDWLKDLARDRFRHRVIQKRKKESIWQTIVTLHDSWSGWICVLLVGLSSGLVAAMVDIGTNWITNIKDGICVNAFWLNKPQCCWASKNITYDLYNNPKCPEWFTWPEVFNDWDDGFGEFLISYIFYIFWASFFSLLAVLLVRVFAPYASGSGIPEIKTILSGFIIRGYLGKWTLLIKSIGMMLSTSAGLILGKEGPFVHVACCCGNIFSYLFPKYGKNEAKKREILSAASAAGVSVAFGAPIGGILFSLEEVSYYFPLKTMWRSFFCAMIGAFVVRLINPYGNGHDVQFSIDYKAPWSSFELIPFILLGILGGLWGAFFIKFNTFWSKYRKSTALGRYPITEVLVVALVTALVTFPNPYTRISMTDLIKMLVSQCKAEDDSYLCNYERNFTSSNAKILPANAGSGVYRALWLLFMALVVQIVLMMFTIGIKVPSGLLIPSMSIGAIAGRMIGITVEQLAYHYPKFILFQNECSKADENCVTPGLYAIVGACAFLGGATKMTVSLVVIMFELTGGLTYIVPLMAAAVTAKWVGDAFGRGGIYDSQIELNGYPFLDNKEEFNYTTLASDVMTPRPTDPPLSVFTQEGMSLAEIEQVLKETTYTGYPVVVSRESQHLVGYVLRRDLQMAISQQRRNPRVSGKSMVYFNKTIPQNPPTSNGALSLRFFKLLDLAPVTITDQTPMETVIDMFRKLGLRITLVTHNGRLLGVITKKDVLRHTYSINNHEPIFN</sequence>
<dbReference type="PROSITE" id="PS51371">
    <property type="entry name" value="CBS"/>
    <property type="match status" value="2"/>
</dbReference>
<dbReference type="InterPro" id="IPR014743">
    <property type="entry name" value="Cl-channel_core"/>
</dbReference>
<feature type="transmembrane region" description="Helical" evidence="9">
    <location>
        <begin position="482"/>
        <end position="502"/>
    </location>
</feature>
<dbReference type="PANTHER" id="PTHR45711">
    <property type="entry name" value="CHLORIDE CHANNEL PROTEIN"/>
    <property type="match status" value="1"/>
</dbReference>
<feature type="transmembrane region" description="Helical" evidence="9">
    <location>
        <begin position="522"/>
        <end position="542"/>
    </location>
</feature>
<feature type="transmembrane region" description="Helical" evidence="9">
    <location>
        <begin position="443"/>
        <end position="461"/>
    </location>
</feature>
<dbReference type="SMART" id="SM00116">
    <property type="entry name" value="CBS"/>
    <property type="match status" value="2"/>
</dbReference>
<keyword evidence="3 9" id="KW-0812">Transmembrane</keyword>
<feature type="domain" description="CBS" evidence="10">
    <location>
        <begin position="849"/>
        <end position="907"/>
    </location>
</feature>
<evidence type="ECO:0000256" key="2">
    <source>
        <dbReference type="ARBA" id="ARBA00022448"/>
    </source>
</evidence>
<dbReference type="OrthoDB" id="44789at2759"/>
<feature type="transmembrane region" description="Helical" evidence="9">
    <location>
        <begin position="697"/>
        <end position="714"/>
    </location>
</feature>
<name>A0A813M3C7_9BILA</name>
<comment type="similarity">
    <text evidence="9">Belongs to the chloride channel (TC 2.A.49) family.</text>
</comment>
<keyword evidence="6 9" id="KW-0472">Membrane</keyword>
<keyword evidence="8" id="KW-0129">CBS domain</keyword>
<dbReference type="CDD" id="cd04591">
    <property type="entry name" value="CBS_pair_voltage-gated_CLC_euk_bac"/>
    <property type="match status" value="1"/>
</dbReference>
<dbReference type="Gene3D" id="3.10.580.20">
    <property type="match status" value="1"/>
</dbReference>
<proteinExistence type="inferred from homology"/>
<accession>A0A813M3C7</accession>
<evidence type="ECO:0000259" key="10">
    <source>
        <dbReference type="PROSITE" id="PS51371"/>
    </source>
</evidence>
<evidence type="ECO:0000256" key="1">
    <source>
        <dbReference type="ARBA" id="ARBA00004337"/>
    </source>
</evidence>
<keyword evidence="2 9" id="KW-0813">Transport</keyword>
<feature type="transmembrane region" description="Helical" evidence="9">
    <location>
        <begin position="218"/>
        <end position="238"/>
    </location>
</feature>
<dbReference type="InterPro" id="IPR001807">
    <property type="entry name" value="ClC"/>
</dbReference>
<protein>
    <recommendedName>
        <fullName evidence="9">Chloride channel protein</fullName>
    </recommendedName>
</protein>
<dbReference type="CDD" id="cd03684">
    <property type="entry name" value="ClC_3_like"/>
    <property type="match status" value="1"/>
</dbReference>
<dbReference type="Gene3D" id="3.90.1280.20">
    <property type="match status" value="1"/>
</dbReference>
<dbReference type="AlphaFoldDB" id="A0A813M3C7"/>
<evidence type="ECO:0000256" key="6">
    <source>
        <dbReference type="ARBA" id="ARBA00023136"/>
    </source>
</evidence>